<dbReference type="EMBL" id="CAJVPU010005384">
    <property type="protein sequence ID" value="CAG8546952.1"/>
    <property type="molecule type" value="Genomic_DNA"/>
</dbReference>
<evidence type="ECO:0000313" key="1">
    <source>
        <dbReference type="EMBL" id="CAG8546952.1"/>
    </source>
</evidence>
<reference evidence="1" key="1">
    <citation type="submission" date="2021-06" db="EMBL/GenBank/DDBJ databases">
        <authorList>
            <person name="Kallberg Y."/>
            <person name="Tangrot J."/>
            <person name="Rosling A."/>
        </authorList>
    </citation>
    <scope>NUCLEOTIDE SEQUENCE</scope>
    <source>
        <strain evidence="1">IL203A</strain>
    </source>
</reference>
<proteinExistence type="predicted"/>
<feature type="non-terminal residue" evidence="1">
    <location>
        <position position="1"/>
    </location>
</feature>
<dbReference type="Proteomes" id="UP000789702">
    <property type="component" value="Unassembled WGS sequence"/>
</dbReference>
<gene>
    <name evidence="1" type="ORF">DHETER_LOCUS5050</name>
</gene>
<protein>
    <submittedName>
        <fullName evidence="1">17413_t:CDS:1</fullName>
    </submittedName>
</protein>
<accession>A0ACA9LRZ6</accession>
<evidence type="ECO:0000313" key="2">
    <source>
        <dbReference type="Proteomes" id="UP000789702"/>
    </source>
</evidence>
<comment type="caution">
    <text evidence="1">The sequence shown here is derived from an EMBL/GenBank/DDBJ whole genome shotgun (WGS) entry which is preliminary data.</text>
</comment>
<sequence length="117" mass="13365">PDAKKIDKKSNIECLIEQERSQSDYGIEELKYKKVYIFLLVKEEISQKSNKEKICIDIDLAETSKSKHVAVSIYTEMADMKMITEKRLTPEKSQAQATTADKALQEGCQITVARDFC</sequence>
<organism evidence="1 2">
    <name type="scientific">Dentiscutata heterogama</name>
    <dbReference type="NCBI Taxonomy" id="1316150"/>
    <lineage>
        <taxon>Eukaryota</taxon>
        <taxon>Fungi</taxon>
        <taxon>Fungi incertae sedis</taxon>
        <taxon>Mucoromycota</taxon>
        <taxon>Glomeromycotina</taxon>
        <taxon>Glomeromycetes</taxon>
        <taxon>Diversisporales</taxon>
        <taxon>Gigasporaceae</taxon>
        <taxon>Dentiscutata</taxon>
    </lineage>
</organism>
<name>A0ACA9LRZ6_9GLOM</name>
<keyword evidence="2" id="KW-1185">Reference proteome</keyword>